<dbReference type="InterPro" id="IPR051915">
    <property type="entry name" value="Cellulose_Degrad_GH3"/>
</dbReference>
<dbReference type="InterPro" id="IPR036881">
    <property type="entry name" value="Glyco_hydro_3_C_sf"/>
</dbReference>
<dbReference type="AlphaFoldDB" id="A0A412XJ80"/>
<dbReference type="NCBIfam" id="NF011678">
    <property type="entry name" value="PRK15098.1"/>
    <property type="match status" value="1"/>
</dbReference>
<proteinExistence type="inferred from homology"/>
<dbReference type="PRINTS" id="PR00133">
    <property type="entry name" value="GLHYDRLASE3"/>
</dbReference>
<dbReference type="InterPro" id="IPR036962">
    <property type="entry name" value="Glyco_hydro_3_N_sf"/>
</dbReference>
<dbReference type="PANTHER" id="PTHR30620">
    <property type="entry name" value="PERIPLASMIC BETA-GLUCOSIDASE-RELATED"/>
    <property type="match status" value="1"/>
</dbReference>
<evidence type="ECO:0000256" key="5">
    <source>
        <dbReference type="ARBA" id="ARBA00022729"/>
    </source>
</evidence>
<feature type="domain" description="Fibronectin type III-like" evidence="12">
    <location>
        <begin position="681"/>
        <end position="750"/>
    </location>
</feature>
<organism evidence="13 14">
    <name type="scientific">Bacteroides uniformis</name>
    <dbReference type="NCBI Taxonomy" id="820"/>
    <lineage>
        <taxon>Bacteria</taxon>
        <taxon>Pseudomonadati</taxon>
        <taxon>Bacteroidota</taxon>
        <taxon>Bacteroidia</taxon>
        <taxon>Bacteroidales</taxon>
        <taxon>Bacteroidaceae</taxon>
        <taxon>Bacteroides</taxon>
    </lineage>
</organism>
<evidence type="ECO:0000313" key="13">
    <source>
        <dbReference type="EMBL" id="RGV44499.1"/>
    </source>
</evidence>
<dbReference type="SUPFAM" id="SSF51445">
    <property type="entry name" value="(Trans)glycosidases"/>
    <property type="match status" value="1"/>
</dbReference>
<evidence type="ECO:0000256" key="2">
    <source>
        <dbReference type="ARBA" id="ARBA00004418"/>
    </source>
</evidence>
<keyword evidence="6" id="KW-0574">Periplasm</keyword>
<dbReference type="EC" id="3.2.1.21" evidence="4"/>
<dbReference type="PROSITE" id="PS00775">
    <property type="entry name" value="GLYCOSYL_HYDROL_F3"/>
    <property type="match status" value="1"/>
</dbReference>
<dbReference type="InterPro" id="IPR017853">
    <property type="entry name" value="GH"/>
</dbReference>
<keyword evidence="8 10" id="KW-0326">Glycosidase</keyword>
<dbReference type="Gene3D" id="2.60.40.10">
    <property type="entry name" value="Immunoglobulins"/>
    <property type="match status" value="1"/>
</dbReference>
<dbReference type="EMBL" id="QRZC01000004">
    <property type="protein sequence ID" value="RGV44499.1"/>
    <property type="molecule type" value="Genomic_DNA"/>
</dbReference>
<dbReference type="InterPro" id="IPR013783">
    <property type="entry name" value="Ig-like_fold"/>
</dbReference>
<feature type="chain" id="PRO_5018984559" description="Periplasmic beta-glucosidase" evidence="11">
    <location>
        <begin position="19"/>
        <end position="764"/>
    </location>
</feature>
<dbReference type="Pfam" id="PF01915">
    <property type="entry name" value="Glyco_hydro_3_C"/>
    <property type="match status" value="1"/>
</dbReference>
<keyword evidence="5 11" id="KW-0732">Signal</keyword>
<dbReference type="GO" id="GO:0008422">
    <property type="term" value="F:beta-glucosidase activity"/>
    <property type="evidence" value="ECO:0007669"/>
    <property type="project" value="UniProtKB-EC"/>
</dbReference>
<sequence length="764" mass="85005">MRKLFVFISLILSLGVLAQESKTKPDVDMDKFITELMGKMTLEEKIGQLHQISGGDVVSGELSSEGNKVAQQIRKGGVGSMLNAKGVEKVKALQDVAMKESRLKIPLMFAMDVIHGYETAFPVPLAMASTWNLEQIEAMARTAAIEASADGVCWTFSPMVDITRDPRWGRIVEGAGEDPFLGGEIAKAMVKGYQGEPGYATNTQIMACVKHFALYGAPDAGRDYHTVDMSRLRMYNDYFNPYKAAVEAGAETVMSSFNEVDNIPATANKWLLDDVLRKQWGFEGLVVTDYASINDLVRHGIGDPVSTTIRALEAGTDIDMEAYAYHYMLPEAVKTGKVSIKLIDQACRRVLEAKYKLGLFENPYKYCDVTRPSKDFFTKEHRAKARQAAGESFVLLKNENNLLPLKKNSKIAVIGPHGNNRPMMLGPWFYPHDIYRAATVVEGLKEVSGGQAEILYARGCQPFESEEYARRVYFGKEFEKDNRSDEEILTEALDVAGKADIVVATLGESTEMSGESSSRSNLDLPKPQQELLKALVATGKPIVLVLFTGRPLTINWEKKNLSAILNVWFGGTEAAYAIGDVLFGDVNPSGKLTSSWPQNVGQLPLYYNYKNTGKPMDKWFQKFRSGYLDVSNEPLFPFGYGLSYTRFDYGDVKLSANKMNEKGRLTATVTVTNSGDRDGYEVVQLYIRDVAASIIRPLKELKGFQKVFIKAGQSVDIDFEITPELLKFYNYDLNYVCEPGDFEVMIGCNCEQLKSAKFTLVESM</sequence>
<dbReference type="InterPro" id="IPR026891">
    <property type="entry name" value="Fn3-like"/>
</dbReference>
<evidence type="ECO:0000256" key="8">
    <source>
        <dbReference type="ARBA" id="ARBA00023295"/>
    </source>
</evidence>
<evidence type="ECO:0000256" key="6">
    <source>
        <dbReference type="ARBA" id="ARBA00022764"/>
    </source>
</evidence>
<reference evidence="13 14" key="1">
    <citation type="submission" date="2018-08" db="EMBL/GenBank/DDBJ databases">
        <title>A genome reference for cultivated species of the human gut microbiota.</title>
        <authorList>
            <person name="Zou Y."/>
            <person name="Xue W."/>
            <person name="Luo G."/>
        </authorList>
    </citation>
    <scope>NUCLEOTIDE SEQUENCE [LARGE SCALE GENOMIC DNA]</scope>
    <source>
        <strain evidence="13 14">AF14-42</strain>
    </source>
</reference>
<feature type="signal peptide" evidence="11">
    <location>
        <begin position="1"/>
        <end position="18"/>
    </location>
</feature>
<evidence type="ECO:0000256" key="3">
    <source>
        <dbReference type="ARBA" id="ARBA00005336"/>
    </source>
</evidence>
<dbReference type="SUPFAM" id="SSF52279">
    <property type="entry name" value="Beta-D-glucan exohydrolase, C-terminal domain"/>
    <property type="match status" value="1"/>
</dbReference>
<accession>A0A412XJ80</accession>
<gene>
    <name evidence="13" type="ORF">DWW14_04700</name>
</gene>
<dbReference type="PANTHER" id="PTHR30620:SF16">
    <property type="entry name" value="LYSOSOMAL BETA GLUCOSIDASE"/>
    <property type="match status" value="1"/>
</dbReference>
<evidence type="ECO:0000256" key="11">
    <source>
        <dbReference type="SAM" id="SignalP"/>
    </source>
</evidence>
<evidence type="ECO:0000256" key="10">
    <source>
        <dbReference type="RuleBase" id="RU361161"/>
    </source>
</evidence>
<evidence type="ECO:0000259" key="12">
    <source>
        <dbReference type="SMART" id="SM01217"/>
    </source>
</evidence>
<dbReference type="FunFam" id="3.40.50.1700:FF:000004">
    <property type="entry name" value="Periplasmic beta-glucosidase"/>
    <property type="match status" value="1"/>
</dbReference>
<dbReference type="SMART" id="SM01217">
    <property type="entry name" value="Fn3_like"/>
    <property type="match status" value="1"/>
</dbReference>
<evidence type="ECO:0000256" key="7">
    <source>
        <dbReference type="ARBA" id="ARBA00022801"/>
    </source>
</evidence>
<dbReference type="Gene3D" id="3.40.50.1700">
    <property type="entry name" value="Glycoside hydrolase family 3 C-terminal domain"/>
    <property type="match status" value="1"/>
</dbReference>
<protein>
    <recommendedName>
        <fullName evidence="9">Periplasmic beta-glucosidase</fullName>
        <ecNumber evidence="4">3.2.1.21</ecNumber>
    </recommendedName>
</protein>
<dbReference type="InterPro" id="IPR001764">
    <property type="entry name" value="Glyco_hydro_3_N"/>
</dbReference>
<evidence type="ECO:0000256" key="4">
    <source>
        <dbReference type="ARBA" id="ARBA00012744"/>
    </source>
</evidence>
<dbReference type="InterPro" id="IPR019800">
    <property type="entry name" value="Glyco_hydro_3_AS"/>
</dbReference>
<dbReference type="RefSeq" id="WP_117865920.1">
    <property type="nucleotide sequence ID" value="NZ_JADMZQ010000005.1"/>
</dbReference>
<comment type="caution">
    <text evidence="13">The sequence shown here is derived from an EMBL/GenBank/DDBJ whole genome shotgun (WGS) entry which is preliminary data.</text>
</comment>
<dbReference type="Gene3D" id="3.20.20.300">
    <property type="entry name" value="Glycoside hydrolase, family 3, N-terminal domain"/>
    <property type="match status" value="1"/>
</dbReference>
<dbReference type="GO" id="GO:0009251">
    <property type="term" value="P:glucan catabolic process"/>
    <property type="evidence" value="ECO:0007669"/>
    <property type="project" value="TreeGrafter"/>
</dbReference>
<keyword evidence="7 10" id="KW-0378">Hydrolase</keyword>
<dbReference type="InterPro" id="IPR002772">
    <property type="entry name" value="Glyco_hydro_3_C"/>
</dbReference>
<name>A0A412XJ80_BACUN</name>
<dbReference type="FunFam" id="3.20.20.300:FF:000005">
    <property type="entry name" value="Periplasmic beta-glucosidase"/>
    <property type="match status" value="1"/>
</dbReference>
<dbReference type="GO" id="GO:0042597">
    <property type="term" value="C:periplasmic space"/>
    <property type="evidence" value="ECO:0007669"/>
    <property type="project" value="UniProtKB-SubCell"/>
</dbReference>
<evidence type="ECO:0000256" key="1">
    <source>
        <dbReference type="ARBA" id="ARBA00000448"/>
    </source>
</evidence>
<comment type="similarity">
    <text evidence="3 10">Belongs to the glycosyl hydrolase 3 family.</text>
</comment>
<dbReference type="Pfam" id="PF14310">
    <property type="entry name" value="Fn3-like"/>
    <property type="match status" value="1"/>
</dbReference>
<evidence type="ECO:0000313" key="14">
    <source>
        <dbReference type="Proteomes" id="UP000285343"/>
    </source>
</evidence>
<comment type="subcellular location">
    <subcellularLocation>
        <location evidence="2">Periplasm</location>
    </subcellularLocation>
</comment>
<dbReference type="Proteomes" id="UP000285343">
    <property type="component" value="Unassembled WGS sequence"/>
</dbReference>
<evidence type="ECO:0000256" key="9">
    <source>
        <dbReference type="ARBA" id="ARBA00067498"/>
    </source>
</evidence>
<comment type="catalytic activity">
    <reaction evidence="1">
        <text>Hydrolysis of terminal, non-reducing beta-D-glucosyl residues with release of beta-D-glucose.</text>
        <dbReference type="EC" id="3.2.1.21"/>
    </reaction>
</comment>
<dbReference type="FunFam" id="2.60.40.10:FF:000495">
    <property type="entry name" value="Periplasmic beta-glucosidase"/>
    <property type="match status" value="1"/>
</dbReference>
<dbReference type="Pfam" id="PF00933">
    <property type="entry name" value="Glyco_hydro_3"/>
    <property type="match status" value="1"/>
</dbReference>